<name>A0A9W8ZDB4_9PLEO</name>
<feature type="region of interest" description="Disordered" evidence="1">
    <location>
        <begin position="31"/>
        <end position="226"/>
    </location>
</feature>
<comment type="caution">
    <text evidence="2">The sequence shown here is derived from an EMBL/GenBank/DDBJ whole genome shotgun (WGS) entry which is preliminary data.</text>
</comment>
<keyword evidence="3" id="KW-1185">Reference proteome</keyword>
<protein>
    <recommendedName>
        <fullName evidence="4">Zinc knuckle-domain-containing protein</fullName>
    </recommendedName>
</protein>
<evidence type="ECO:0008006" key="4">
    <source>
        <dbReference type="Google" id="ProtNLM"/>
    </source>
</evidence>
<evidence type="ECO:0000313" key="3">
    <source>
        <dbReference type="Proteomes" id="UP001140510"/>
    </source>
</evidence>
<feature type="compositionally biased region" description="Basic and acidic residues" evidence="1">
    <location>
        <begin position="113"/>
        <end position="123"/>
    </location>
</feature>
<accession>A0A9W8ZDB4</accession>
<organism evidence="2 3">
    <name type="scientific">Didymella pomorum</name>
    <dbReference type="NCBI Taxonomy" id="749634"/>
    <lineage>
        <taxon>Eukaryota</taxon>
        <taxon>Fungi</taxon>
        <taxon>Dikarya</taxon>
        <taxon>Ascomycota</taxon>
        <taxon>Pezizomycotina</taxon>
        <taxon>Dothideomycetes</taxon>
        <taxon>Pleosporomycetidae</taxon>
        <taxon>Pleosporales</taxon>
        <taxon>Pleosporineae</taxon>
        <taxon>Didymellaceae</taxon>
        <taxon>Didymella</taxon>
    </lineage>
</organism>
<feature type="compositionally biased region" description="Basic and acidic residues" evidence="1">
    <location>
        <begin position="183"/>
        <end position="193"/>
    </location>
</feature>
<evidence type="ECO:0000313" key="2">
    <source>
        <dbReference type="EMBL" id="KAJ4406033.1"/>
    </source>
</evidence>
<dbReference type="Pfam" id="PF13917">
    <property type="entry name" value="zf-CCHC_3"/>
    <property type="match status" value="1"/>
</dbReference>
<dbReference type="EMBL" id="JAPEVA010000030">
    <property type="protein sequence ID" value="KAJ4406033.1"/>
    <property type="molecule type" value="Genomic_DNA"/>
</dbReference>
<proteinExistence type="predicted"/>
<dbReference type="OrthoDB" id="437973at2759"/>
<dbReference type="AlphaFoldDB" id="A0A9W8ZDB4"/>
<feature type="compositionally biased region" description="Basic and acidic residues" evidence="1">
    <location>
        <begin position="210"/>
        <end position="226"/>
    </location>
</feature>
<reference evidence="2" key="1">
    <citation type="submission" date="2022-10" db="EMBL/GenBank/DDBJ databases">
        <title>Tapping the CABI collections for fungal endophytes: first genome assemblies for Collariella, Neodidymelliopsis, Ascochyta clinopodiicola, Didymella pomorum, Didymosphaeria variabile, Neocosmospora piperis and Neocucurbitaria cava.</title>
        <authorList>
            <person name="Hill R."/>
        </authorList>
    </citation>
    <scope>NUCLEOTIDE SEQUENCE</scope>
    <source>
        <strain evidence="2">IMI 355091</strain>
    </source>
</reference>
<dbReference type="Proteomes" id="UP001140510">
    <property type="component" value="Unassembled WGS sequence"/>
</dbReference>
<feature type="compositionally biased region" description="Polar residues" evidence="1">
    <location>
        <begin position="95"/>
        <end position="106"/>
    </location>
</feature>
<feature type="compositionally biased region" description="Basic and acidic residues" evidence="1">
    <location>
        <begin position="65"/>
        <end position="94"/>
    </location>
</feature>
<gene>
    <name evidence="2" type="ORF">N0V91_004917</name>
</gene>
<evidence type="ECO:0000256" key="1">
    <source>
        <dbReference type="SAM" id="MobiDB-lite"/>
    </source>
</evidence>
<sequence>MFRRPGPSKASPTTLCQKCLQRGHYSYECKARAQDRPYKPRPSRTQQLLNPRLAPALTIEVPTDLVRKKGVADDILAKKDVERKREGGRRRSESTDSVSTISTNGRSRSRSPRRQEKSSGGEKGKRRGRSSSASGSEIDVRRERNARRRLSSFSPEVRGRRRKDGEGSAGSRGDGYSKRPRRVSVERSRERSRSAARMGTGAVGVSTGAERSEISECNEVEGRSERADHLAHEVPVQDENATVGGTASATRLRLLRNPPLHQEQRRGRGV</sequence>